<proteinExistence type="inferred from homology"/>
<gene>
    <name evidence="13" type="primary">KARG</name>
    <name evidence="15" type="synonym">LOC105230471</name>
</gene>
<name>A0A034WCT4_BACDO</name>
<dbReference type="GO" id="GO:0046314">
    <property type="term" value="P:phosphocreatine biosynthetic process"/>
    <property type="evidence" value="ECO:0007669"/>
    <property type="project" value="InterPro"/>
</dbReference>
<evidence type="ECO:0000259" key="11">
    <source>
        <dbReference type="PROSITE" id="PS51509"/>
    </source>
</evidence>
<dbReference type="GO" id="GO:0005615">
    <property type="term" value="C:extracellular space"/>
    <property type="evidence" value="ECO:0007669"/>
    <property type="project" value="TreeGrafter"/>
</dbReference>
<dbReference type="PROSITE" id="PS51509">
    <property type="entry name" value="PHOSPHAGEN_KINASE_N"/>
    <property type="match status" value="1"/>
</dbReference>
<dbReference type="SUPFAM" id="SSF48034">
    <property type="entry name" value="Guanido kinase N-terminal domain"/>
    <property type="match status" value="1"/>
</dbReference>
<reference evidence="14 15" key="2">
    <citation type="submission" date="2025-05" db="UniProtKB">
        <authorList>
            <consortium name="RefSeq"/>
        </authorList>
    </citation>
    <scope>NUCLEOTIDE SEQUENCE [LARGE SCALE GENOMIC DNA]</scope>
    <source>
        <tissue evidence="15">Adult</tissue>
    </source>
</reference>
<feature type="domain" description="Phosphagen kinase N-terminal" evidence="11">
    <location>
        <begin position="97"/>
        <end position="182"/>
    </location>
</feature>
<feature type="binding site" evidence="8">
    <location>
        <position position="278"/>
    </location>
    <ligand>
        <name>ATP</name>
        <dbReference type="ChEBI" id="CHEBI:30616"/>
    </ligand>
</feature>
<dbReference type="Gene3D" id="1.10.135.10">
    <property type="entry name" value="ATP:guanido phosphotransferase, N-terminal domain"/>
    <property type="match status" value="1"/>
</dbReference>
<feature type="binding site" evidence="8">
    <location>
        <begin position="215"/>
        <end position="219"/>
    </location>
    <ligand>
        <name>ATP</name>
        <dbReference type="ChEBI" id="CHEBI:30616"/>
    </ligand>
</feature>
<evidence type="ECO:0000256" key="1">
    <source>
        <dbReference type="ARBA" id="ARBA00006798"/>
    </source>
</evidence>
<evidence type="ECO:0000256" key="6">
    <source>
        <dbReference type="ARBA" id="ARBA00022840"/>
    </source>
</evidence>
<sequence length="456" mass="52140">MSSIESKRVQYRKYLERAGVIDALSKALIKLYEEQNKPDDAIRFVRKFMCESCPDDDQFDMMKADLDEANKTIARLEQELERLRSQIKKTPEEIAELLEEGFKSLTEDEEYNNSLLRKYLTREVLDEYMMTTTAAPTEANLFDCIQSGTTHHDSSCGVYAADADSYDVFTKLFDPVIRDYHGQLENESDILQKETDWGNVDEIENLDPERKYILSARIRTARNLEGYPYFPKLREKQYIEIEEKVRSAAEGLDGELTGAYYTMGEIEPDIQREMVARHILFKRGDEYLTTAGCYRFWPTGRGIFHNPAETFLIWVNEEDHLRIISMAKCGDLGDVYNRLVTGITELEKSLQFARHPRYGNLTACPTNLGTTLRASVHIRLPLLSAQEDKLKAMADELSLQIRGTGGEHTQIEDGVMDISNRRRLGFSEFELVKSLQEGIVALIAAEEELEAGGGED</sequence>
<dbReference type="EMBL" id="GAKP01007359">
    <property type="protein sequence ID" value="JAC51593.1"/>
    <property type="molecule type" value="Transcribed_RNA"/>
</dbReference>
<evidence type="ECO:0000259" key="12">
    <source>
        <dbReference type="PROSITE" id="PS51510"/>
    </source>
</evidence>
<evidence type="ECO:0000256" key="10">
    <source>
        <dbReference type="SAM" id="Coils"/>
    </source>
</evidence>
<feature type="binding site" evidence="8">
    <location>
        <begin position="402"/>
        <end position="407"/>
    </location>
    <ligand>
        <name>ATP</name>
        <dbReference type="ChEBI" id="CHEBI:30616"/>
    </ligand>
</feature>
<dbReference type="InterPro" id="IPR022414">
    <property type="entry name" value="ATP-guanido_PTrfase_cat"/>
</dbReference>
<dbReference type="PRINTS" id="PR02028">
    <property type="entry name" value="CMYCBINDINGP"/>
</dbReference>
<accession>A0A034WCT4</accession>
<dbReference type="FunFam" id="1.10.135.10:FF:000003">
    <property type="entry name" value="Three-domain arginine kinase"/>
    <property type="match status" value="1"/>
</dbReference>
<evidence type="ECO:0000256" key="8">
    <source>
        <dbReference type="PROSITE-ProRule" id="PRU00843"/>
    </source>
</evidence>
<evidence type="ECO:0000313" key="15">
    <source>
        <dbReference type="RefSeq" id="XP_011209557.2"/>
    </source>
</evidence>
<keyword evidence="5 8" id="KW-0418">Kinase</keyword>
<comment type="similarity">
    <text evidence="1 7 9">Belongs to the ATP:guanido phosphotransferase family.</text>
</comment>
<dbReference type="RefSeq" id="XP_011209557.2">
    <property type="nucleotide sequence ID" value="XM_011211255.4"/>
</dbReference>
<dbReference type="GO" id="GO:0004054">
    <property type="term" value="F:arginine kinase activity"/>
    <property type="evidence" value="ECO:0007669"/>
    <property type="project" value="UniProtKB-EC"/>
</dbReference>
<dbReference type="EC" id="2.7.3.3" evidence="2"/>
<dbReference type="Pfam" id="PF02807">
    <property type="entry name" value="ATP-gua_PtransN"/>
    <property type="match status" value="1"/>
</dbReference>
<dbReference type="InterPro" id="IPR022413">
    <property type="entry name" value="ATP-guanido_PTrfase_N"/>
</dbReference>
<dbReference type="PROSITE" id="PS00112">
    <property type="entry name" value="PHOSPHAGEN_KINASE"/>
    <property type="match status" value="1"/>
</dbReference>
<evidence type="ECO:0000256" key="4">
    <source>
        <dbReference type="ARBA" id="ARBA00022741"/>
    </source>
</evidence>
<accession>A0A6I9VEV3</accession>
<evidence type="ECO:0000313" key="14">
    <source>
        <dbReference type="Proteomes" id="UP001652620"/>
    </source>
</evidence>
<dbReference type="GO" id="GO:0005524">
    <property type="term" value="F:ATP binding"/>
    <property type="evidence" value="ECO:0007669"/>
    <property type="project" value="UniProtKB-UniRule"/>
</dbReference>
<keyword evidence="6 8" id="KW-0067">ATP-binding</keyword>
<dbReference type="OrthoDB" id="430219at2759"/>
<feature type="binding site" evidence="8">
    <location>
        <position position="322"/>
    </location>
    <ligand>
        <name>ATP</name>
        <dbReference type="ChEBI" id="CHEBI:30616"/>
    </ligand>
</feature>
<dbReference type="Proteomes" id="UP001652620">
    <property type="component" value="Chromosome 2"/>
</dbReference>
<dbReference type="InterPro" id="IPR036802">
    <property type="entry name" value="ATP-guanido_PTrfase_N_sf"/>
</dbReference>
<evidence type="ECO:0000256" key="9">
    <source>
        <dbReference type="RuleBase" id="RU000505"/>
    </source>
</evidence>
<dbReference type="InterPro" id="IPR000749">
    <property type="entry name" value="ATP-guanido_PTrfase"/>
</dbReference>
<dbReference type="OMA" id="YHGQEEN"/>
<evidence type="ECO:0000256" key="3">
    <source>
        <dbReference type="ARBA" id="ARBA00022679"/>
    </source>
</evidence>
<evidence type="ECO:0000256" key="2">
    <source>
        <dbReference type="ARBA" id="ARBA00012230"/>
    </source>
</evidence>
<dbReference type="SMR" id="A0A034WCT4"/>
<dbReference type="AlphaFoldDB" id="A0A034WCT4"/>
<protein>
    <recommendedName>
        <fullName evidence="2">arginine kinase</fullName>
        <ecNumber evidence="2">2.7.3.3</ecNumber>
    </recommendedName>
</protein>
<feature type="coiled-coil region" evidence="10">
    <location>
        <begin position="59"/>
        <end position="100"/>
    </location>
</feature>
<dbReference type="KEGG" id="bdr:105230471"/>
<dbReference type="PROSITE" id="PS51510">
    <property type="entry name" value="PHOSPHAGEN_KINASE_C"/>
    <property type="match status" value="1"/>
</dbReference>
<evidence type="ECO:0000256" key="5">
    <source>
        <dbReference type="ARBA" id="ARBA00022777"/>
    </source>
</evidence>
<keyword evidence="14" id="KW-1185">Reference proteome</keyword>
<feature type="domain" description="Phosphagen kinase C-terminal" evidence="12">
    <location>
        <begin position="212"/>
        <end position="449"/>
    </location>
</feature>
<keyword evidence="10" id="KW-0175">Coiled coil</keyword>
<dbReference type="PANTHER" id="PTHR11547:SF38">
    <property type="entry name" value="ARGININE KINASE 1-RELATED"/>
    <property type="match status" value="1"/>
</dbReference>
<dbReference type="InterPro" id="IPR022415">
    <property type="entry name" value="ATP-guanido_PTrfase_AS"/>
</dbReference>
<dbReference type="Gene3D" id="3.30.590.10">
    <property type="entry name" value="Glutamine synthetase/guanido kinase, catalytic domain"/>
    <property type="match status" value="1"/>
</dbReference>
<evidence type="ECO:0000256" key="7">
    <source>
        <dbReference type="PROSITE-ProRule" id="PRU00842"/>
    </source>
</evidence>
<dbReference type="InterPro" id="IPR014746">
    <property type="entry name" value="Gln_synth/guanido_kin_cat_dom"/>
</dbReference>
<keyword evidence="4 8" id="KW-0547">Nucleotide-binding</keyword>
<keyword evidence="3 8" id="KW-0808">Transferase</keyword>
<organism evidence="13">
    <name type="scientific">Bactrocera dorsalis</name>
    <name type="common">Oriental fruit fly</name>
    <name type="synonym">Dacus dorsalis</name>
    <dbReference type="NCBI Taxonomy" id="27457"/>
    <lineage>
        <taxon>Eukaryota</taxon>
        <taxon>Metazoa</taxon>
        <taxon>Ecdysozoa</taxon>
        <taxon>Arthropoda</taxon>
        <taxon>Hexapoda</taxon>
        <taxon>Insecta</taxon>
        <taxon>Pterygota</taxon>
        <taxon>Neoptera</taxon>
        <taxon>Endopterygota</taxon>
        <taxon>Diptera</taxon>
        <taxon>Brachycera</taxon>
        <taxon>Muscomorpha</taxon>
        <taxon>Tephritoidea</taxon>
        <taxon>Tephritidae</taxon>
        <taxon>Bactrocera</taxon>
        <taxon>Bactrocera</taxon>
    </lineage>
</organism>
<dbReference type="SUPFAM" id="SSF55931">
    <property type="entry name" value="Glutamine synthetase/guanido kinase"/>
    <property type="match status" value="1"/>
</dbReference>
<dbReference type="FunFam" id="3.30.590.10:FF:000014">
    <property type="entry name" value="arginine kinase"/>
    <property type="match status" value="1"/>
</dbReference>
<dbReference type="Pfam" id="PF00217">
    <property type="entry name" value="ATP-gua_Ptrans"/>
    <property type="match status" value="1"/>
</dbReference>
<evidence type="ECO:0000313" key="13">
    <source>
        <dbReference type="EMBL" id="JAC51593.1"/>
    </source>
</evidence>
<feature type="binding site" evidence="8">
    <location>
        <begin position="373"/>
        <end position="377"/>
    </location>
    <ligand>
        <name>ATP</name>
        <dbReference type="ChEBI" id="CHEBI:30616"/>
    </ligand>
</feature>
<reference evidence="13" key="1">
    <citation type="journal article" date="2014" name="BMC Genomics">
        <title>Characterizing the developmental transcriptome of the oriental fruit fly, Bactrocera dorsalis (Diptera: Tephritidae) through comparative genomic analysis with Drosophila melanogaster utilizing modENCODE datasets.</title>
        <authorList>
            <person name="Geib S.M."/>
            <person name="Calla B."/>
            <person name="Hall B."/>
            <person name="Hou S."/>
            <person name="Manoukis N.C."/>
        </authorList>
    </citation>
    <scope>NUCLEOTIDE SEQUENCE</scope>
    <source>
        <strain evidence="13">Punador</strain>
    </source>
</reference>
<dbReference type="PANTHER" id="PTHR11547">
    <property type="entry name" value="ARGININE OR CREATINE KINASE"/>
    <property type="match status" value="1"/>
</dbReference>
<dbReference type="GO" id="GO:0004111">
    <property type="term" value="F:creatine kinase activity"/>
    <property type="evidence" value="ECO:0007669"/>
    <property type="project" value="InterPro"/>
</dbReference>